<dbReference type="GO" id="GO:0000993">
    <property type="term" value="F:RNA polymerase II complex binding"/>
    <property type="evidence" value="ECO:0007669"/>
    <property type="project" value="InterPro"/>
</dbReference>
<dbReference type="Gene3D" id="1.25.40.90">
    <property type="match status" value="1"/>
</dbReference>
<dbReference type="EMBL" id="JAUJYO010000001">
    <property type="protein sequence ID" value="KAK1326698.1"/>
    <property type="molecule type" value="Genomic_DNA"/>
</dbReference>
<dbReference type="AlphaFoldDB" id="A0AAV9FL78"/>
<evidence type="ECO:0000313" key="3">
    <source>
        <dbReference type="Proteomes" id="UP001180020"/>
    </source>
</evidence>
<reference evidence="2" key="2">
    <citation type="submission" date="2023-06" db="EMBL/GenBank/DDBJ databases">
        <authorList>
            <person name="Ma L."/>
            <person name="Liu K.-W."/>
            <person name="Li Z."/>
            <person name="Hsiao Y.-Y."/>
            <person name="Qi Y."/>
            <person name="Fu T."/>
            <person name="Tang G."/>
            <person name="Zhang D."/>
            <person name="Sun W.-H."/>
            <person name="Liu D.-K."/>
            <person name="Li Y."/>
            <person name="Chen G.-Z."/>
            <person name="Liu X.-D."/>
            <person name="Liao X.-Y."/>
            <person name="Jiang Y.-T."/>
            <person name="Yu X."/>
            <person name="Hao Y."/>
            <person name="Huang J."/>
            <person name="Zhao X.-W."/>
            <person name="Ke S."/>
            <person name="Chen Y.-Y."/>
            <person name="Wu W.-L."/>
            <person name="Hsu J.-L."/>
            <person name="Lin Y.-F."/>
            <person name="Huang M.-D."/>
            <person name="Li C.-Y."/>
            <person name="Huang L."/>
            <person name="Wang Z.-W."/>
            <person name="Zhao X."/>
            <person name="Zhong W.-Y."/>
            <person name="Peng D.-H."/>
            <person name="Ahmad S."/>
            <person name="Lan S."/>
            <person name="Zhang J.-S."/>
            <person name="Tsai W.-C."/>
            <person name="Van De Peer Y."/>
            <person name="Liu Z.-J."/>
        </authorList>
    </citation>
    <scope>NUCLEOTIDE SEQUENCE</scope>
    <source>
        <strain evidence="2">CP</strain>
        <tissue evidence="2">Leaves</tissue>
    </source>
</reference>
<dbReference type="GO" id="GO:0005849">
    <property type="term" value="C:mRNA cleavage factor complex"/>
    <property type="evidence" value="ECO:0007669"/>
    <property type="project" value="TreeGrafter"/>
</dbReference>
<feature type="transmembrane region" description="Helical" evidence="1">
    <location>
        <begin position="54"/>
        <end position="78"/>
    </location>
</feature>
<dbReference type="GO" id="GO:0005737">
    <property type="term" value="C:cytoplasm"/>
    <property type="evidence" value="ECO:0007669"/>
    <property type="project" value="TreeGrafter"/>
</dbReference>
<keyword evidence="1" id="KW-1133">Transmembrane helix</keyword>
<keyword evidence="1" id="KW-0472">Membrane</keyword>
<keyword evidence="3" id="KW-1185">Reference proteome</keyword>
<dbReference type="GO" id="GO:0006369">
    <property type="term" value="P:termination of RNA polymerase II transcription"/>
    <property type="evidence" value="ECO:0007669"/>
    <property type="project" value="InterPro"/>
</dbReference>
<reference evidence="2" key="1">
    <citation type="journal article" date="2023" name="Nat. Commun.">
        <title>Diploid and tetraploid genomes of Acorus and the evolution of monocots.</title>
        <authorList>
            <person name="Ma L."/>
            <person name="Liu K.W."/>
            <person name="Li Z."/>
            <person name="Hsiao Y.Y."/>
            <person name="Qi Y."/>
            <person name="Fu T."/>
            <person name="Tang G.D."/>
            <person name="Zhang D."/>
            <person name="Sun W.H."/>
            <person name="Liu D.K."/>
            <person name="Li Y."/>
            <person name="Chen G.Z."/>
            <person name="Liu X.D."/>
            <person name="Liao X.Y."/>
            <person name="Jiang Y.T."/>
            <person name="Yu X."/>
            <person name="Hao Y."/>
            <person name="Huang J."/>
            <person name="Zhao X.W."/>
            <person name="Ke S."/>
            <person name="Chen Y.Y."/>
            <person name="Wu W.L."/>
            <person name="Hsu J.L."/>
            <person name="Lin Y.F."/>
            <person name="Huang M.D."/>
            <person name="Li C.Y."/>
            <person name="Huang L."/>
            <person name="Wang Z.W."/>
            <person name="Zhao X."/>
            <person name="Zhong W.Y."/>
            <person name="Peng D.H."/>
            <person name="Ahmad S."/>
            <person name="Lan S."/>
            <person name="Zhang J.S."/>
            <person name="Tsai W.C."/>
            <person name="Van de Peer Y."/>
            <person name="Liu Z.J."/>
        </authorList>
    </citation>
    <scope>NUCLEOTIDE SEQUENCE</scope>
    <source>
        <strain evidence="2">CP</strain>
    </source>
</reference>
<dbReference type="InterPro" id="IPR045154">
    <property type="entry name" value="PCF11-like"/>
</dbReference>
<organism evidence="2 3">
    <name type="scientific">Acorus calamus</name>
    <name type="common">Sweet flag</name>
    <dbReference type="NCBI Taxonomy" id="4465"/>
    <lineage>
        <taxon>Eukaryota</taxon>
        <taxon>Viridiplantae</taxon>
        <taxon>Streptophyta</taxon>
        <taxon>Embryophyta</taxon>
        <taxon>Tracheophyta</taxon>
        <taxon>Spermatophyta</taxon>
        <taxon>Magnoliopsida</taxon>
        <taxon>Liliopsida</taxon>
        <taxon>Acoraceae</taxon>
        <taxon>Acorus</taxon>
    </lineage>
</organism>
<dbReference type="PANTHER" id="PTHR15921">
    <property type="entry name" value="PRE-MRNA CLEAVAGE COMPLEX II"/>
    <property type="match status" value="1"/>
</dbReference>
<protein>
    <submittedName>
        <fullName evidence="2">Uncharacterized protein</fullName>
    </submittedName>
</protein>
<dbReference type="InterPro" id="IPR008942">
    <property type="entry name" value="ENTH_VHS"/>
</dbReference>
<sequence length="110" mass="12482">MPWCNMDWREGTCTTPYTSLTPRPPRADLRSFPRKPAESSLLILSLVRLGPLTMATHCLLVSGLFINCFEIVILQALVPAEQKLPSLYLLDSIVKNIGRDYLRHFATRHS</sequence>
<evidence type="ECO:0000256" key="1">
    <source>
        <dbReference type="SAM" id="Phobius"/>
    </source>
</evidence>
<gene>
    <name evidence="2" type="ORF">QJS10_CPA01g00949</name>
</gene>
<keyword evidence="1" id="KW-0812">Transmembrane</keyword>
<evidence type="ECO:0000313" key="2">
    <source>
        <dbReference type="EMBL" id="KAK1326698.1"/>
    </source>
</evidence>
<dbReference type="GO" id="GO:0031124">
    <property type="term" value="P:mRNA 3'-end processing"/>
    <property type="evidence" value="ECO:0007669"/>
    <property type="project" value="InterPro"/>
</dbReference>
<proteinExistence type="predicted"/>
<accession>A0AAV9FL78</accession>
<dbReference type="PANTHER" id="PTHR15921:SF3">
    <property type="entry name" value="PRE-MRNA CLEAVAGE COMPLEX 2 PROTEIN PCF11"/>
    <property type="match status" value="1"/>
</dbReference>
<dbReference type="Proteomes" id="UP001180020">
    <property type="component" value="Unassembled WGS sequence"/>
</dbReference>
<comment type="caution">
    <text evidence="2">The sequence shown here is derived from an EMBL/GenBank/DDBJ whole genome shotgun (WGS) entry which is preliminary data.</text>
</comment>
<dbReference type="GO" id="GO:0003729">
    <property type="term" value="F:mRNA binding"/>
    <property type="evidence" value="ECO:0007669"/>
    <property type="project" value="InterPro"/>
</dbReference>
<name>A0AAV9FL78_ACOCL</name>
<dbReference type="SUPFAM" id="SSF48464">
    <property type="entry name" value="ENTH/VHS domain"/>
    <property type="match status" value="1"/>
</dbReference>